<dbReference type="InterPro" id="IPR035969">
    <property type="entry name" value="Rab-GAP_TBC_sf"/>
</dbReference>
<keyword evidence="1" id="KW-0343">GTPase activation</keyword>
<evidence type="ECO:0000256" key="2">
    <source>
        <dbReference type="SAM" id="Phobius"/>
    </source>
</evidence>
<dbReference type="HOGENOM" id="CLU_412174_0_0_1"/>
<dbReference type="PANTHER" id="PTHR20913">
    <property type="entry name" value="TBC1 DOMAIN FAMILY MEMBER 20/GTPASE"/>
    <property type="match status" value="1"/>
</dbReference>
<dbReference type="InterPro" id="IPR000195">
    <property type="entry name" value="Rab-GAP-TBC_dom"/>
</dbReference>
<dbReference type="SUPFAM" id="SSF47923">
    <property type="entry name" value="Ypt/Rab-GAP domain of gyp1p"/>
    <property type="match status" value="1"/>
</dbReference>
<reference evidence="4 5" key="1">
    <citation type="journal article" date="2007" name="Nat. Biotechnol.">
        <title>Genome sequence of the lignocellulose-bioconverting and xylose-fermenting yeast Pichia stipitis.</title>
        <authorList>
            <person name="Jeffries T.W."/>
            <person name="Grigoriev I.V."/>
            <person name="Grimwood J."/>
            <person name="Laplaza J.M."/>
            <person name="Aerts A."/>
            <person name="Salamov A."/>
            <person name="Schmutz J."/>
            <person name="Lindquist E."/>
            <person name="Dehal P."/>
            <person name="Shapiro H."/>
            <person name="Jin Y.S."/>
            <person name="Passoth V."/>
            <person name="Richardson P.M."/>
        </authorList>
    </citation>
    <scope>NUCLEOTIDE SEQUENCE [LARGE SCALE GENOMIC DNA]</scope>
    <source>
        <strain evidence="5">ATCC 58785 / CBS 6054 / NBRC 10063 / NRRL Y-11545</strain>
    </source>
</reference>
<keyword evidence="2" id="KW-0812">Transmembrane</keyword>
<sequence>MSLLVSENIIVHHPDWVSMDIDKLGRSLYNSEDHPLSDHIRSLKAKAVKEAFKSSLDVFLEFSRSTDGLISNDLRVKIWPLLLGIDLDSDQNPEIDLSSSSISSSQSSLTRSSTKLNTTAVSLFLDELQCNDLPPHKDEDQVKLDIQRSFTILNHIQAMSHQSADSYTTIFSKADIDELKKRLLNLIIKILRKYPCLNYYQGYHDIASIVLLVCNEPQSANLNADSDSHFNYSINEEAAFKILETLTVFHLRDYMTTDINLSVNHLRLIPALLECADSSIFELIKQTSNSYIQSDGLYYDYSFYQALSSLLTFYSHDLSNIQQILTLWDFSLSYNSVLINVYIYVAALIFFKEDIFAKLNIAVDEEKDFSAVDQDVVHTLLSPANLLEGLTDNDLIKILNITKKLVDDYSFHSLTNATTTFDVWFKHYNKNSVLMNTSAFDFNSVYKHNHYSYLLVNEKPLETVDKTNNSLNDLMQLQDEEMSNQTIHDLAVRQKITDQQEELANSMCASVTDIESSNPHSLSSSLTLGSSASSINTKIVHTSSMLFKKIFRSESHDDEVKENKKLINRNKDHHIWFNNIYKISFTIGFVGFMIHFLLMRNHSYTNGYMKLFSLPSPINNIGSTIIQNEPISMIATEITHISSELINDVGEAFGKVCYFVKESDIVTSSINIGQVGLGSLRNTIFGFIS</sequence>
<feature type="transmembrane region" description="Helical" evidence="2">
    <location>
        <begin position="579"/>
        <end position="598"/>
    </location>
</feature>
<name>A3LVN5_PICST</name>
<dbReference type="Gene3D" id="1.10.8.1310">
    <property type="match status" value="1"/>
</dbReference>
<dbReference type="PROSITE" id="PS50086">
    <property type="entry name" value="TBC_RABGAP"/>
    <property type="match status" value="1"/>
</dbReference>
<evidence type="ECO:0000313" key="5">
    <source>
        <dbReference type="Proteomes" id="UP000002258"/>
    </source>
</evidence>
<dbReference type="KEGG" id="pic:PICST_46346"/>
<dbReference type="GO" id="GO:0005096">
    <property type="term" value="F:GTPase activator activity"/>
    <property type="evidence" value="ECO:0007669"/>
    <property type="project" value="UniProtKB-KW"/>
</dbReference>
<keyword evidence="2" id="KW-1133">Transmembrane helix</keyword>
<dbReference type="InterPro" id="IPR045913">
    <property type="entry name" value="TBC20/Gyp8-like"/>
</dbReference>
<dbReference type="GeneID" id="4839233"/>
<dbReference type="GO" id="GO:0005789">
    <property type="term" value="C:endoplasmic reticulum membrane"/>
    <property type="evidence" value="ECO:0007669"/>
    <property type="project" value="TreeGrafter"/>
</dbReference>
<dbReference type="Proteomes" id="UP000002258">
    <property type="component" value="Chromosome 5"/>
</dbReference>
<dbReference type="EMBL" id="CP000499">
    <property type="protein sequence ID" value="ABN67151.2"/>
    <property type="molecule type" value="Genomic_DNA"/>
</dbReference>
<dbReference type="STRING" id="322104.A3LVN5"/>
<dbReference type="SMART" id="SM00164">
    <property type="entry name" value="TBC"/>
    <property type="match status" value="1"/>
</dbReference>
<evidence type="ECO:0000313" key="4">
    <source>
        <dbReference type="EMBL" id="ABN67151.2"/>
    </source>
</evidence>
<feature type="domain" description="Rab-GAP TBC" evidence="3">
    <location>
        <begin position="69"/>
        <end position="335"/>
    </location>
</feature>
<accession>A3LVN5</accession>
<dbReference type="InParanoid" id="A3LVN5"/>
<dbReference type="OrthoDB" id="206700at2759"/>
<dbReference type="Gene3D" id="1.10.472.80">
    <property type="entry name" value="Ypt/Rab-GAP domain of gyp1p, domain 3"/>
    <property type="match status" value="1"/>
</dbReference>
<evidence type="ECO:0000256" key="1">
    <source>
        <dbReference type="ARBA" id="ARBA00022468"/>
    </source>
</evidence>
<proteinExistence type="predicted"/>
<keyword evidence="5" id="KW-1185">Reference proteome</keyword>
<dbReference type="Pfam" id="PF00566">
    <property type="entry name" value="RabGAP-TBC"/>
    <property type="match status" value="1"/>
</dbReference>
<dbReference type="OMA" id="FHLRDYM"/>
<protein>
    <recommendedName>
        <fullName evidence="3">Rab-GAP TBC domain-containing protein</fullName>
    </recommendedName>
</protein>
<dbReference type="eggNOG" id="KOG2595">
    <property type="taxonomic scope" value="Eukaryota"/>
</dbReference>
<dbReference type="GO" id="GO:0006888">
    <property type="term" value="P:endoplasmic reticulum to Golgi vesicle-mediated transport"/>
    <property type="evidence" value="ECO:0007669"/>
    <property type="project" value="TreeGrafter"/>
</dbReference>
<organism evidence="4 5">
    <name type="scientific">Scheffersomyces stipitis (strain ATCC 58785 / CBS 6054 / NBRC 10063 / NRRL Y-11545)</name>
    <name type="common">Yeast</name>
    <name type="synonym">Pichia stipitis</name>
    <dbReference type="NCBI Taxonomy" id="322104"/>
    <lineage>
        <taxon>Eukaryota</taxon>
        <taxon>Fungi</taxon>
        <taxon>Dikarya</taxon>
        <taxon>Ascomycota</taxon>
        <taxon>Saccharomycotina</taxon>
        <taxon>Pichiomycetes</taxon>
        <taxon>Debaryomycetaceae</taxon>
        <taxon>Scheffersomyces</taxon>
    </lineage>
</organism>
<dbReference type="AlphaFoldDB" id="A3LVN5"/>
<feature type="transmembrane region" description="Helical" evidence="2">
    <location>
        <begin position="332"/>
        <end position="351"/>
    </location>
</feature>
<dbReference type="RefSeq" id="XP_001385180.2">
    <property type="nucleotide sequence ID" value="XM_001385143.1"/>
</dbReference>
<gene>
    <name evidence="4" type="ORF">PICST_46346</name>
</gene>
<keyword evidence="2" id="KW-0472">Membrane</keyword>
<dbReference type="PANTHER" id="PTHR20913:SF7">
    <property type="entry name" value="RE60063P"/>
    <property type="match status" value="1"/>
</dbReference>
<evidence type="ECO:0000259" key="3">
    <source>
        <dbReference type="PROSITE" id="PS50086"/>
    </source>
</evidence>